<keyword evidence="1" id="KW-0285">Flavoprotein</keyword>
<proteinExistence type="predicted"/>
<reference evidence="5 6" key="1">
    <citation type="submission" date="2015-05" db="EMBL/GenBank/DDBJ databases">
        <authorList>
            <person name="Fogelqvist Johan"/>
        </authorList>
    </citation>
    <scope>NUCLEOTIDE SEQUENCE [LARGE SCALE GENOMIC DNA]</scope>
    <source>
        <strain evidence="3">VL1</strain>
        <strain evidence="4">VL2</strain>
    </source>
</reference>
<protein>
    <recommendedName>
        <fullName evidence="2">NADH:flavin oxidoreductase/NADH oxidase N-terminal domain-containing protein</fullName>
    </recommendedName>
</protein>
<evidence type="ECO:0000256" key="1">
    <source>
        <dbReference type="ARBA" id="ARBA00022630"/>
    </source>
</evidence>
<feature type="non-terminal residue" evidence="3">
    <location>
        <position position="376"/>
    </location>
</feature>
<dbReference type="Gene3D" id="3.20.20.70">
    <property type="entry name" value="Aldolase class I"/>
    <property type="match status" value="1"/>
</dbReference>
<dbReference type="STRING" id="100787.A0A0G4KL71"/>
<dbReference type="Proteomes" id="UP000045706">
    <property type="component" value="Unassembled WGS sequence"/>
</dbReference>
<dbReference type="InterPro" id="IPR045247">
    <property type="entry name" value="Oye-like"/>
</dbReference>
<dbReference type="InterPro" id="IPR001155">
    <property type="entry name" value="OxRdtase_FMN_N"/>
</dbReference>
<evidence type="ECO:0000313" key="5">
    <source>
        <dbReference type="Proteomes" id="UP000044602"/>
    </source>
</evidence>
<dbReference type="GO" id="GO:0003959">
    <property type="term" value="F:NADPH dehydrogenase activity"/>
    <property type="evidence" value="ECO:0007669"/>
    <property type="project" value="TreeGrafter"/>
</dbReference>
<dbReference type="PANTHER" id="PTHR22893:SF91">
    <property type="entry name" value="NADPH DEHYDROGENASE 2-RELATED"/>
    <property type="match status" value="1"/>
</dbReference>
<dbReference type="Pfam" id="PF00724">
    <property type="entry name" value="Oxidored_FMN"/>
    <property type="match status" value="1"/>
</dbReference>
<evidence type="ECO:0000313" key="6">
    <source>
        <dbReference type="Proteomes" id="UP000045706"/>
    </source>
</evidence>
<dbReference type="CDD" id="cd02933">
    <property type="entry name" value="OYE_like_FMN"/>
    <property type="match status" value="1"/>
</dbReference>
<dbReference type="EMBL" id="CVQH01001891">
    <property type="protein sequence ID" value="CRK06929.1"/>
    <property type="molecule type" value="Genomic_DNA"/>
</dbReference>
<dbReference type="EMBL" id="CVQI01034717">
    <property type="protein sequence ID" value="CRK45338.1"/>
    <property type="molecule type" value="Genomic_DNA"/>
</dbReference>
<evidence type="ECO:0000313" key="4">
    <source>
        <dbReference type="EMBL" id="CRK45338.1"/>
    </source>
</evidence>
<accession>A0A0G4KL71</accession>
<feature type="domain" description="NADH:flavin oxidoreductase/NADH oxidase N-terminal" evidence="2">
    <location>
        <begin position="8"/>
        <end position="346"/>
    </location>
</feature>
<dbReference type="Proteomes" id="UP000044602">
    <property type="component" value="Unassembled WGS sequence"/>
</dbReference>
<keyword evidence="5" id="KW-1185">Reference proteome</keyword>
<gene>
    <name evidence="3" type="ORF">BN1708_009747</name>
    <name evidence="4" type="ORF">BN1723_006565</name>
</gene>
<dbReference type="PANTHER" id="PTHR22893">
    <property type="entry name" value="NADH OXIDOREDUCTASE-RELATED"/>
    <property type="match status" value="1"/>
</dbReference>
<sequence>MSTPRSRLFEPVWLGTIDLKHRIVLAPLTRYRNGDDHAALPFMQRYYADRASVPGTLVISEATGIAQGQEGQRFLPSFVTDAQVAAWKSIIEGVHAKGSFWFQQLWDQGRAADPSYVAERGGRYRSSSAVPLDGREQAPEEMSEEDIQKVIQDYVATAKRVIAAGGDGVEVHGAHGYLIDQFLSDVVNKRTDKWGGSVENRARLVVEVVKAVSEAIGTQRVGLRLSPYASFQGAIKSDTKELNLHIVKQLKALDGALAYISLVEARGDPATLMLNNPEYETKTLDFILEEWDNRSPVIVAGGYTPESAQQAVDGHYKKWDVLVAFGRHFLANPDLVYRVENGIQLNEYNRNTFYLNKTEEGYNDYPFSPEFLKASA</sequence>
<evidence type="ECO:0000259" key="2">
    <source>
        <dbReference type="Pfam" id="PF00724"/>
    </source>
</evidence>
<dbReference type="SUPFAM" id="SSF51395">
    <property type="entry name" value="FMN-linked oxidoreductases"/>
    <property type="match status" value="1"/>
</dbReference>
<organism evidence="3 5">
    <name type="scientific">Verticillium longisporum</name>
    <name type="common">Verticillium dahliae var. longisporum</name>
    <dbReference type="NCBI Taxonomy" id="100787"/>
    <lineage>
        <taxon>Eukaryota</taxon>
        <taxon>Fungi</taxon>
        <taxon>Dikarya</taxon>
        <taxon>Ascomycota</taxon>
        <taxon>Pezizomycotina</taxon>
        <taxon>Sordariomycetes</taxon>
        <taxon>Hypocreomycetidae</taxon>
        <taxon>Glomerellales</taxon>
        <taxon>Plectosphaerellaceae</taxon>
        <taxon>Verticillium</taxon>
    </lineage>
</organism>
<evidence type="ECO:0000313" key="3">
    <source>
        <dbReference type="EMBL" id="CRK06929.1"/>
    </source>
</evidence>
<dbReference type="AlphaFoldDB" id="A0A0G4KL71"/>
<dbReference type="InterPro" id="IPR013785">
    <property type="entry name" value="Aldolase_TIM"/>
</dbReference>
<dbReference type="GO" id="GO:0010181">
    <property type="term" value="F:FMN binding"/>
    <property type="evidence" value="ECO:0007669"/>
    <property type="project" value="InterPro"/>
</dbReference>
<name>A0A0G4KL71_VERLO</name>